<keyword evidence="2" id="KW-0813">Transport</keyword>
<gene>
    <name evidence="8" type="ORF">Alo02nite_76360</name>
    <name evidence="9" type="ORF">BJ964_005481</name>
</gene>
<evidence type="ECO:0000313" key="11">
    <source>
        <dbReference type="Proteomes" id="UP000631312"/>
    </source>
</evidence>
<keyword evidence="4 6" id="KW-1133">Transmembrane helix</keyword>
<evidence type="ECO:0000256" key="2">
    <source>
        <dbReference type="ARBA" id="ARBA00022448"/>
    </source>
</evidence>
<evidence type="ECO:0000313" key="8">
    <source>
        <dbReference type="EMBL" id="GIE44738.1"/>
    </source>
</evidence>
<dbReference type="PROSITE" id="PS50850">
    <property type="entry name" value="MFS"/>
    <property type="match status" value="1"/>
</dbReference>
<evidence type="ECO:0000256" key="1">
    <source>
        <dbReference type="ARBA" id="ARBA00004651"/>
    </source>
</evidence>
<dbReference type="PROSITE" id="PS00217">
    <property type="entry name" value="SUGAR_TRANSPORT_2"/>
    <property type="match status" value="1"/>
</dbReference>
<dbReference type="AlphaFoldDB" id="A0A7W7MIT0"/>
<evidence type="ECO:0000313" key="10">
    <source>
        <dbReference type="Proteomes" id="UP000590511"/>
    </source>
</evidence>
<feature type="transmembrane region" description="Helical" evidence="6">
    <location>
        <begin position="314"/>
        <end position="333"/>
    </location>
</feature>
<feature type="transmembrane region" description="Helical" evidence="6">
    <location>
        <begin position="19"/>
        <end position="41"/>
    </location>
</feature>
<keyword evidence="5 6" id="KW-0472">Membrane</keyword>
<dbReference type="Proteomes" id="UP000631312">
    <property type="component" value="Unassembled WGS sequence"/>
</dbReference>
<sequence>MHIQDAIDRVGFGRFQRRLFLLCGITWAADAAEILLLSFALPGVTEEFGLTSGQAGLVVASTFAGMLAGAWFWGIMADRVGRRLGFQLTIAIFAVFGVASAFAPGPVWLAVLRALTGFGLGGAMPLDFALFTEYLPTRDRGRWLVLLESWWAVGTVAAAALALIIMPTVGWRWLLATSAAAALLVLWARLRVPESARYLLARGDVAGASTLVAEVARINGVTPPARPLTLPAGQGTAGPGDLLRGALGRTTLLLWAVWLLIGFGYYGIFAWLPKIFADEFGFLRSYQYVFFLALAQLPGYLSAAWLVERVGRKPVLTGYLAAAAVATFGWAVAGTSAMVLISAGLMNFFTLGAWAALYAYTPERYPTQLRASGLGAASGFARIGAVTAPLAGGALLALSLTVALTVFAAAFLLAALAVAGYAAETRGTRLDDTVAERVPLR</sequence>
<evidence type="ECO:0000256" key="6">
    <source>
        <dbReference type="SAM" id="Phobius"/>
    </source>
</evidence>
<dbReference type="EMBL" id="JACHNC010000001">
    <property type="protein sequence ID" value="MBB4751320.1"/>
    <property type="molecule type" value="Genomic_DNA"/>
</dbReference>
<evidence type="ECO:0000256" key="3">
    <source>
        <dbReference type="ARBA" id="ARBA00022692"/>
    </source>
</evidence>
<organism evidence="9 10">
    <name type="scientific">Actinoplanes lobatus</name>
    <dbReference type="NCBI Taxonomy" id="113568"/>
    <lineage>
        <taxon>Bacteria</taxon>
        <taxon>Bacillati</taxon>
        <taxon>Actinomycetota</taxon>
        <taxon>Actinomycetes</taxon>
        <taxon>Micromonosporales</taxon>
        <taxon>Micromonosporaceae</taxon>
        <taxon>Actinoplanes</taxon>
    </lineage>
</organism>
<evidence type="ECO:0000256" key="5">
    <source>
        <dbReference type="ARBA" id="ARBA00023136"/>
    </source>
</evidence>
<reference evidence="8 11" key="2">
    <citation type="submission" date="2021-01" db="EMBL/GenBank/DDBJ databases">
        <title>Whole genome shotgun sequence of Actinoplanes lobatus NBRC 12513.</title>
        <authorList>
            <person name="Komaki H."/>
            <person name="Tamura T."/>
        </authorList>
    </citation>
    <scope>NUCLEOTIDE SEQUENCE [LARGE SCALE GENOMIC DNA]</scope>
    <source>
        <strain evidence="8 11">NBRC 12513</strain>
    </source>
</reference>
<dbReference type="RefSeq" id="WP_188123367.1">
    <property type="nucleotide sequence ID" value="NZ_BOMP01000142.1"/>
</dbReference>
<feature type="transmembrane region" description="Helical" evidence="6">
    <location>
        <begin position="53"/>
        <end position="72"/>
    </location>
</feature>
<dbReference type="Gene3D" id="1.20.1250.20">
    <property type="entry name" value="MFS general substrate transporter like domains"/>
    <property type="match status" value="1"/>
</dbReference>
<feature type="transmembrane region" description="Helical" evidence="6">
    <location>
        <begin position="402"/>
        <end position="423"/>
    </location>
</feature>
<dbReference type="PANTHER" id="PTHR23511">
    <property type="entry name" value="SYNAPTIC VESICLE GLYCOPROTEIN 2"/>
    <property type="match status" value="1"/>
</dbReference>
<feature type="transmembrane region" description="Helical" evidence="6">
    <location>
        <begin position="373"/>
        <end position="396"/>
    </location>
</feature>
<evidence type="ECO:0000259" key="7">
    <source>
        <dbReference type="PROSITE" id="PS50850"/>
    </source>
</evidence>
<feature type="transmembrane region" description="Helical" evidence="6">
    <location>
        <begin position="285"/>
        <end position="307"/>
    </location>
</feature>
<evidence type="ECO:0000256" key="4">
    <source>
        <dbReference type="ARBA" id="ARBA00022989"/>
    </source>
</evidence>
<keyword evidence="11" id="KW-1185">Reference proteome</keyword>
<feature type="transmembrane region" description="Helical" evidence="6">
    <location>
        <begin position="339"/>
        <end position="361"/>
    </location>
</feature>
<dbReference type="SUPFAM" id="SSF103473">
    <property type="entry name" value="MFS general substrate transporter"/>
    <property type="match status" value="1"/>
</dbReference>
<keyword evidence="3 6" id="KW-0812">Transmembrane</keyword>
<feature type="transmembrane region" description="Helical" evidence="6">
    <location>
        <begin position="143"/>
        <end position="165"/>
    </location>
</feature>
<dbReference type="InterPro" id="IPR011701">
    <property type="entry name" value="MFS"/>
</dbReference>
<dbReference type="EMBL" id="BOMP01000142">
    <property type="protein sequence ID" value="GIE44738.1"/>
    <property type="molecule type" value="Genomic_DNA"/>
</dbReference>
<feature type="transmembrane region" description="Helical" evidence="6">
    <location>
        <begin position="84"/>
        <end position="102"/>
    </location>
</feature>
<feature type="transmembrane region" description="Helical" evidence="6">
    <location>
        <begin position="252"/>
        <end position="273"/>
    </location>
</feature>
<dbReference type="InterPro" id="IPR036259">
    <property type="entry name" value="MFS_trans_sf"/>
</dbReference>
<dbReference type="InterPro" id="IPR020846">
    <property type="entry name" value="MFS_dom"/>
</dbReference>
<feature type="transmembrane region" description="Helical" evidence="6">
    <location>
        <begin position="108"/>
        <end position="131"/>
    </location>
</feature>
<name>A0A7W7MIT0_9ACTN</name>
<evidence type="ECO:0000313" key="9">
    <source>
        <dbReference type="EMBL" id="MBB4751320.1"/>
    </source>
</evidence>
<dbReference type="PROSITE" id="PS00216">
    <property type="entry name" value="SUGAR_TRANSPORT_1"/>
    <property type="match status" value="1"/>
</dbReference>
<protein>
    <submittedName>
        <fullName evidence="8 9">MFS transporter</fullName>
    </submittedName>
</protein>
<dbReference type="InterPro" id="IPR005829">
    <property type="entry name" value="Sugar_transporter_CS"/>
</dbReference>
<comment type="subcellular location">
    <subcellularLocation>
        <location evidence="1">Cell membrane</location>
        <topology evidence="1">Multi-pass membrane protein</topology>
    </subcellularLocation>
</comment>
<dbReference type="Pfam" id="PF07690">
    <property type="entry name" value="MFS_1"/>
    <property type="match status" value="1"/>
</dbReference>
<feature type="domain" description="Major facilitator superfamily (MFS) profile" evidence="7">
    <location>
        <begin position="19"/>
        <end position="426"/>
    </location>
</feature>
<comment type="caution">
    <text evidence="9">The sequence shown here is derived from an EMBL/GenBank/DDBJ whole genome shotgun (WGS) entry which is preliminary data.</text>
</comment>
<dbReference type="PANTHER" id="PTHR23511:SF34">
    <property type="entry name" value="SYNAPTIC VESICLE GLYCOPROTEIN 2"/>
    <property type="match status" value="1"/>
</dbReference>
<dbReference type="Proteomes" id="UP000590511">
    <property type="component" value="Unassembled WGS sequence"/>
</dbReference>
<accession>A0A7W7MIT0</accession>
<feature type="transmembrane region" description="Helical" evidence="6">
    <location>
        <begin position="171"/>
        <end position="190"/>
    </location>
</feature>
<dbReference type="GO" id="GO:0022857">
    <property type="term" value="F:transmembrane transporter activity"/>
    <property type="evidence" value="ECO:0007669"/>
    <property type="project" value="InterPro"/>
</dbReference>
<dbReference type="CDD" id="cd17316">
    <property type="entry name" value="MFS_SV2_like"/>
    <property type="match status" value="1"/>
</dbReference>
<dbReference type="GO" id="GO:0005886">
    <property type="term" value="C:plasma membrane"/>
    <property type="evidence" value="ECO:0007669"/>
    <property type="project" value="UniProtKB-SubCell"/>
</dbReference>
<reference evidence="9 10" key="1">
    <citation type="submission" date="2020-08" db="EMBL/GenBank/DDBJ databases">
        <title>Sequencing the genomes of 1000 actinobacteria strains.</title>
        <authorList>
            <person name="Klenk H.-P."/>
        </authorList>
    </citation>
    <scope>NUCLEOTIDE SEQUENCE [LARGE SCALE GENOMIC DNA]</scope>
    <source>
        <strain evidence="9 10">DSM 43150</strain>
    </source>
</reference>
<proteinExistence type="predicted"/>